<dbReference type="GO" id="GO:0004168">
    <property type="term" value="F:dolichol kinase activity"/>
    <property type="evidence" value="ECO:0007669"/>
    <property type="project" value="UniProtKB-EC"/>
</dbReference>
<evidence type="ECO:0000256" key="7">
    <source>
        <dbReference type="ARBA" id="ARBA00022824"/>
    </source>
</evidence>
<evidence type="ECO:0000256" key="9">
    <source>
        <dbReference type="ARBA" id="ARBA00023136"/>
    </source>
</evidence>
<dbReference type="PANTHER" id="PTHR13205">
    <property type="entry name" value="TRANSMEMBRANE PROTEIN 15-RELATED"/>
    <property type="match status" value="1"/>
</dbReference>
<accession>A0AAD4M2E3</accession>
<feature type="transmembrane region" description="Helical" evidence="11">
    <location>
        <begin position="411"/>
        <end position="435"/>
    </location>
</feature>
<evidence type="ECO:0000256" key="6">
    <source>
        <dbReference type="ARBA" id="ARBA00022777"/>
    </source>
</evidence>
<evidence type="ECO:0000313" key="12">
    <source>
        <dbReference type="EMBL" id="KAI0297236.1"/>
    </source>
</evidence>
<evidence type="ECO:0000256" key="5">
    <source>
        <dbReference type="ARBA" id="ARBA00022692"/>
    </source>
</evidence>
<comment type="similarity">
    <text evidence="2">Belongs to the polyprenol kinase family.</text>
</comment>
<evidence type="ECO:0000313" key="13">
    <source>
        <dbReference type="Proteomes" id="UP001203297"/>
    </source>
</evidence>
<sequence length="684" mass="73698">MTTDDDDTDDDTHTVIGRRGSVSVETRIGGADGNRKPPRAPSPPPPASSSDGSKVNGHADAKYAAEAAILMSALAYAAQKLQLFSSESPLNDGLPIELYALIFASLTHIVWNHSSCTRISPLPTAMDSASPDPLPTLRLPESRVPRRGTPISNPPVPENRGYVWMTVPKNYRISSDDGLISGLILGPLITSALYYIALKSDTSFFDGTPQPPFWHIEVPWRLTNETPLTPLQALVLSRRNAVDLGTLCSPLCLFMCMRLTGSSGAIGSSIKLPRANVAQSPVASHAKDGYMSYWEIASGSVFFQLSLYIAVRLAHRGFTLGELGLVVFGATALFTELVNLTVARIWPVTTLYIKTYRLPTPLLIFQLALIPGSLLTGFLLSPLLTLSRHIAQRPVRRLRFPHEKQARRRSLAVGFYLGAALIVGGLIGMWTRWLLRGRDPWLWVIFWQLEGPSPWTRPALLVYWAVLGSISVWGWNRQLARSRRFRPRLPMGSEPMMDCNGVVPSGSEPATPASGALALAPSSLTSSAVSSASSAVSAMFPTVAMPHIPTDLGLGAIMFVPGVAADPAFTHLAFSAAFALLCCGVRCAGALWFEAPSRLLMYTGILTVGVGDAVASTVGKRVGRYKWSPTTPKTLEGAPEDFSVVRYGMIIGLGSVLEAMSGQNDNIILPVATIEGREGGDRGD</sequence>
<dbReference type="EC" id="2.7.1.108" evidence="3"/>
<comment type="subcellular location">
    <subcellularLocation>
        <location evidence="1">Endoplasmic reticulum membrane</location>
        <topology evidence="1">Multi-pass membrane protein</topology>
    </subcellularLocation>
</comment>
<evidence type="ECO:0000256" key="8">
    <source>
        <dbReference type="ARBA" id="ARBA00022989"/>
    </source>
</evidence>
<evidence type="ECO:0000256" key="3">
    <source>
        <dbReference type="ARBA" id="ARBA00012132"/>
    </source>
</evidence>
<keyword evidence="9 11" id="KW-0472">Membrane</keyword>
<feature type="transmembrane region" description="Helical" evidence="11">
    <location>
        <begin position="291"/>
        <end position="311"/>
    </location>
</feature>
<dbReference type="PANTHER" id="PTHR13205:SF15">
    <property type="entry name" value="DOLICHOL KINASE"/>
    <property type="match status" value="1"/>
</dbReference>
<gene>
    <name evidence="12" type="ORF">B0F90DRAFT_1669493</name>
</gene>
<keyword evidence="5 11" id="KW-0812">Transmembrane</keyword>
<reference evidence="12" key="1">
    <citation type="journal article" date="2022" name="New Phytol.">
        <title>Evolutionary transition to the ectomycorrhizal habit in the genomes of a hyperdiverse lineage of mushroom-forming fungi.</title>
        <authorList>
            <person name="Looney B."/>
            <person name="Miyauchi S."/>
            <person name="Morin E."/>
            <person name="Drula E."/>
            <person name="Courty P.E."/>
            <person name="Kohler A."/>
            <person name="Kuo A."/>
            <person name="LaButti K."/>
            <person name="Pangilinan J."/>
            <person name="Lipzen A."/>
            <person name="Riley R."/>
            <person name="Andreopoulos W."/>
            <person name="He G."/>
            <person name="Johnson J."/>
            <person name="Nolan M."/>
            <person name="Tritt A."/>
            <person name="Barry K.W."/>
            <person name="Grigoriev I.V."/>
            <person name="Nagy L.G."/>
            <person name="Hibbett D."/>
            <person name="Henrissat B."/>
            <person name="Matheny P.B."/>
            <person name="Labbe J."/>
            <person name="Martin F.M."/>
        </authorList>
    </citation>
    <scope>NUCLEOTIDE SEQUENCE</scope>
    <source>
        <strain evidence="12">BPL690</strain>
    </source>
</reference>
<feature type="compositionally biased region" description="Acidic residues" evidence="10">
    <location>
        <begin position="1"/>
        <end position="10"/>
    </location>
</feature>
<keyword evidence="6" id="KW-0418">Kinase</keyword>
<keyword evidence="8 11" id="KW-1133">Transmembrane helix</keyword>
<evidence type="ECO:0000256" key="10">
    <source>
        <dbReference type="SAM" id="MobiDB-lite"/>
    </source>
</evidence>
<protein>
    <recommendedName>
        <fullName evidence="3">dolichol kinase</fullName>
        <ecNumber evidence="3">2.7.1.108</ecNumber>
    </recommendedName>
</protein>
<keyword evidence="7" id="KW-0256">Endoplasmic reticulum</keyword>
<evidence type="ECO:0000256" key="4">
    <source>
        <dbReference type="ARBA" id="ARBA00022679"/>
    </source>
</evidence>
<feature type="transmembrane region" description="Helical" evidence="11">
    <location>
        <begin position="178"/>
        <end position="197"/>
    </location>
</feature>
<evidence type="ECO:0000256" key="1">
    <source>
        <dbReference type="ARBA" id="ARBA00004477"/>
    </source>
</evidence>
<proteinExistence type="inferred from homology"/>
<dbReference type="GO" id="GO:0043048">
    <property type="term" value="P:dolichyl monophosphate biosynthetic process"/>
    <property type="evidence" value="ECO:0007669"/>
    <property type="project" value="TreeGrafter"/>
</dbReference>
<keyword evidence="13" id="KW-1185">Reference proteome</keyword>
<feature type="transmembrane region" description="Helical" evidence="11">
    <location>
        <begin position="455"/>
        <end position="476"/>
    </location>
</feature>
<comment type="caution">
    <text evidence="12">The sequence shown here is derived from an EMBL/GenBank/DDBJ whole genome shotgun (WGS) entry which is preliminary data.</text>
</comment>
<feature type="region of interest" description="Disordered" evidence="10">
    <location>
        <begin position="1"/>
        <end position="57"/>
    </location>
</feature>
<dbReference type="GO" id="GO:0005789">
    <property type="term" value="C:endoplasmic reticulum membrane"/>
    <property type="evidence" value="ECO:0007669"/>
    <property type="project" value="UniProtKB-SubCell"/>
</dbReference>
<evidence type="ECO:0000256" key="11">
    <source>
        <dbReference type="SAM" id="Phobius"/>
    </source>
</evidence>
<dbReference type="InterPro" id="IPR032974">
    <property type="entry name" value="Polypren_kinase"/>
</dbReference>
<feature type="transmembrane region" description="Helical" evidence="11">
    <location>
        <begin position="363"/>
        <end position="390"/>
    </location>
</feature>
<evidence type="ECO:0000256" key="2">
    <source>
        <dbReference type="ARBA" id="ARBA00010794"/>
    </source>
</evidence>
<feature type="region of interest" description="Disordered" evidence="10">
    <location>
        <begin position="127"/>
        <end position="152"/>
    </location>
</feature>
<dbReference type="Proteomes" id="UP001203297">
    <property type="component" value="Unassembled WGS sequence"/>
</dbReference>
<dbReference type="AlphaFoldDB" id="A0AAD4M2E3"/>
<name>A0AAD4M2E3_9AGAM</name>
<dbReference type="EMBL" id="WTXG01000039">
    <property type="protein sequence ID" value="KAI0297236.1"/>
    <property type="molecule type" value="Genomic_DNA"/>
</dbReference>
<keyword evidence="4" id="KW-0808">Transferase</keyword>
<feature type="transmembrane region" description="Helical" evidence="11">
    <location>
        <begin position="323"/>
        <end position="343"/>
    </location>
</feature>
<organism evidence="12 13">
    <name type="scientific">Multifurca ochricompacta</name>
    <dbReference type="NCBI Taxonomy" id="376703"/>
    <lineage>
        <taxon>Eukaryota</taxon>
        <taxon>Fungi</taxon>
        <taxon>Dikarya</taxon>
        <taxon>Basidiomycota</taxon>
        <taxon>Agaricomycotina</taxon>
        <taxon>Agaricomycetes</taxon>
        <taxon>Russulales</taxon>
        <taxon>Russulaceae</taxon>
        <taxon>Multifurca</taxon>
    </lineage>
</organism>